<reference evidence="1" key="1">
    <citation type="journal article" date="2014" name="Front. Microbiol.">
        <title>High frequency of phylogenetically diverse reductive dehalogenase-homologous genes in deep subseafloor sedimentary metagenomes.</title>
        <authorList>
            <person name="Kawai M."/>
            <person name="Futagami T."/>
            <person name="Toyoda A."/>
            <person name="Takaki Y."/>
            <person name="Nishi S."/>
            <person name="Hori S."/>
            <person name="Arai W."/>
            <person name="Tsubouchi T."/>
            <person name="Morono Y."/>
            <person name="Uchiyama I."/>
            <person name="Ito T."/>
            <person name="Fujiyama A."/>
            <person name="Inagaki F."/>
            <person name="Takami H."/>
        </authorList>
    </citation>
    <scope>NUCLEOTIDE SEQUENCE</scope>
    <source>
        <strain evidence="1">Expedition CK06-06</strain>
    </source>
</reference>
<sequence length="79" mass="9230">GLIGESEKTIKDTYFLSQKVSELCEAKKEKKFSLILPLPGAPIWSKMMQVPELQAKYGQEYRFDIEELRKDYLSHFCNL</sequence>
<proteinExistence type="predicted"/>
<protein>
    <submittedName>
        <fullName evidence="1">Uncharacterized protein</fullName>
    </submittedName>
</protein>
<dbReference type="AlphaFoldDB" id="X1HYP5"/>
<name>X1HYP5_9ZZZZ</name>
<dbReference type="EMBL" id="BARU01028890">
    <property type="protein sequence ID" value="GAH75286.1"/>
    <property type="molecule type" value="Genomic_DNA"/>
</dbReference>
<organism evidence="1">
    <name type="scientific">marine sediment metagenome</name>
    <dbReference type="NCBI Taxonomy" id="412755"/>
    <lineage>
        <taxon>unclassified sequences</taxon>
        <taxon>metagenomes</taxon>
        <taxon>ecological metagenomes</taxon>
    </lineage>
</organism>
<accession>X1HYP5</accession>
<evidence type="ECO:0000313" key="1">
    <source>
        <dbReference type="EMBL" id="GAH75286.1"/>
    </source>
</evidence>
<comment type="caution">
    <text evidence="1">The sequence shown here is derived from an EMBL/GenBank/DDBJ whole genome shotgun (WGS) entry which is preliminary data.</text>
</comment>
<feature type="non-terminal residue" evidence="1">
    <location>
        <position position="1"/>
    </location>
</feature>
<gene>
    <name evidence="1" type="ORF">S03H2_46060</name>
</gene>